<name>C6GII6_9VIRU</name>
<organism evidence="1 2">
    <name type="scientific">Circovirus-like genome CB-A</name>
    <dbReference type="NCBI Taxonomy" id="642256"/>
    <lineage>
        <taxon>Viruses</taxon>
        <taxon>Monodnaviria</taxon>
        <taxon>Shotokuvirae</taxon>
        <taxon>Cressdnaviricota</taxon>
        <taxon>Arfiviricetes</taxon>
        <taxon>Rohanvirales</taxon>
        <taxon>Adamaviridae</taxon>
        <taxon>Harfovirus</taxon>
        <taxon>Harfovirus londae</taxon>
    </lineage>
</organism>
<dbReference type="Proteomes" id="UP000201694">
    <property type="component" value="Segment"/>
</dbReference>
<evidence type="ECO:0000313" key="2">
    <source>
        <dbReference type="Proteomes" id="UP000201694"/>
    </source>
</evidence>
<proteinExistence type="predicted"/>
<evidence type="ECO:0000313" key="1">
    <source>
        <dbReference type="EMBL" id="ACQ78167.1"/>
    </source>
</evidence>
<protein>
    <recommendedName>
        <fullName evidence="3">Capsid protein</fullName>
    </recommendedName>
</protein>
<keyword evidence="2" id="KW-1185">Reference proteome</keyword>
<dbReference type="RefSeq" id="YP_003084294.1">
    <property type="nucleotide sequence ID" value="NC_013028.1"/>
</dbReference>
<dbReference type="KEGG" id="vg:8223325"/>
<dbReference type="GeneID" id="8223325"/>
<evidence type="ECO:0008006" key="3">
    <source>
        <dbReference type="Google" id="ProtNLM"/>
    </source>
</evidence>
<sequence>MYRYYKKKNAVRRRATLKRSFKRGFRRAYTPKKSYRPYRKFKSVNPKIKVPNIKVPIAFSSTVALSTSADKIFTPEPTLKDNEVHDTYTRVYNKHKVVSIVNYVQPHQYSSYYYNLVGNGEPLKYVVYKITPDTLGDESKPTNFREAMAMPGARAYSLTRSSKRMRIAQMGVVNTYLKGSEFVDANLTNVRQSRRATYIPTNTLESDLPWYFGFRIWFPQLTGGTLNLPPPSFEVISVLNVSYIMPTNASLTTIKKEDDTLPDNMFNLNCNSDCIF</sequence>
<reference evidence="1 2" key="1">
    <citation type="journal article" date="2009" name="J. Gen. Virol.">
        <title>Diverse circovirus-like genome architectures revealed by environmental metagenomics.</title>
        <authorList>
            <person name="Rosario K."/>
            <person name="Duffy S."/>
            <person name="Breitbart M."/>
        </authorList>
    </citation>
    <scope>NUCLEOTIDE SEQUENCE [LARGE SCALE GENOMIC DNA]</scope>
    <source>
        <strain evidence="1 2">CB-A</strain>
    </source>
</reference>
<dbReference type="EMBL" id="FJ959082">
    <property type="protein sequence ID" value="ACQ78167.1"/>
    <property type="molecule type" value="Genomic_DNA"/>
</dbReference>
<accession>C6GII6</accession>